<proteinExistence type="predicted"/>
<dbReference type="EMBL" id="UZAF01016282">
    <property type="protein sequence ID" value="VDO24706.1"/>
    <property type="molecule type" value="Genomic_DNA"/>
</dbReference>
<dbReference type="AlphaFoldDB" id="A0A0N4W538"/>
<sequence length="80" mass="8260">MQRLWGLNGKCMGLSRAADFNKAAAAAAGAAGAVAAGEHNGTKHGGDEWGILLRLACSQPLQLSPSSVFPCILQLGIYYS</sequence>
<accession>A0A0N4W538</accession>
<gene>
    <name evidence="1" type="ORF">HPLM_LOCUS5041</name>
</gene>
<reference evidence="3" key="1">
    <citation type="submission" date="2017-02" db="UniProtKB">
        <authorList>
            <consortium name="WormBaseParasite"/>
        </authorList>
    </citation>
    <scope>IDENTIFICATION</scope>
</reference>
<dbReference type="Proteomes" id="UP000268014">
    <property type="component" value="Unassembled WGS sequence"/>
</dbReference>
<reference evidence="1 2" key="2">
    <citation type="submission" date="2018-11" db="EMBL/GenBank/DDBJ databases">
        <authorList>
            <consortium name="Pathogen Informatics"/>
        </authorList>
    </citation>
    <scope>NUCLEOTIDE SEQUENCE [LARGE SCALE GENOMIC DNA]</scope>
    <source>
        <strain evidence="1 2">MHpl1</strain>
    </source>
</reference>
<evidence type="ECO:0000313" key="2">
    <source>
        <dbReference type="Proteomes" id="UP000268014"/>
    </source>
</evidence>
<keyword evidence="2" id="KW-1185">Reference proteome</keyword>
<evidence type="ECO:0000313" key="1">
    <source>
        <dbReference type="EMBL" id="VDO24706.1"/>
    </source>
</evidence>
<dbReference type="WBParaSite" id="HPLM_0000504901-mRNA-1">
    <property type="protein sequence ID" value="HPLM_0000504901-mRNA-1"/>
    <property type="gene ID" value="HPLM_0000504901"/>
</dbReference>
<protein>
    <submittedName>
        <fullName evidence="3">Secreted protein</fullName>
    </submittedName>
</protein>
<evidence type="ECO:0000313" key="3">
    <source>
        <dbReference type="WBParaSite" id="HPLM_0000504901-mRNA-1"/>
    </source>
</evidence>
<name>A0A0N4W538_HAEPC</name>
<organism evidence="3">
    <name type="scientific">Haemonchus placei</name>
    <name type="common">Barber's pole worm</name>
    <dbReference type="NCBI Taxonomy" id="6290"/>
    <lineage>
        <taxon>Eukaryota</taxon>
        <taxon>Metazoa</taxon>
        <taxon>Ecdysozoa</taxon>
        <taxon>Nematoda</taxon>
        <taxon>Chromadorea</taxon>
        <taxon>Rhabditida</taxon>
        <taxon>Rhabditina</taxon>
        <taxon>Rhabditomorpha</taxon>
        <taxon>Strongyloidea</taxon>
        <taxon>Trichostrongylidae</taxon>
        <taxon>Haemonchus</taxon>
    </lineage>
</organism>